<dbReference type="PROSITE" id="PS51257">
    <property type="entry name" value="PROKAR_LIPOPROTEIN"/>
    <property type="match status" value="1"/>
</dbReference>
<dbReference type="EMBL" id="MF417875">
    <property type="protein sequence ID" value="ASN68321.1"/>
    <property type="molecule type" value="Genomic_DNA"/>
</dbReference>
<organism evidence="2">
    <name type="scientific">uncultured Caudovirales phage</name>
    <dbReference type="NCBI Taxonomy" id="2100421"/>
    <lineage>
        <taxon>Viruses</taxon>
        <taxon>Duplodnaviria</taxon>
        <taxon>Heunggongvirae</taxon>
        <taxon>Uroviricota</taxon>
        <taxon>Caudoviricetes</taxon>
        <taxon>Peduoviridae</taxon>
        <taxon>Maltschvirus</taxon>
        <taxon>Maltschvirus maltsch</taxon>
    </lineage>
</organism>
<evidence type="ECO:0000256" key="1">
    <source>
        <dbReference type="SAM" id="Phobius"/>
    </source>
</evidence>
<sequence>MKTSKRIRIYVFICIMCLSLCGCGNIKINSNTQINEDESGKVQFQIIYDDFIASLLEKNKLTSDMDNIDKLRKKGIVFNNYSKDDMHIEEFSYEFKNLNQLEQQLNNTNFITMTHLKKKGITKNTYTVNLKCNASIIDELKKDKTLENEANTTDDMAYSYLKNIEFSNYISLPGTVIKSNATSELNSNIKTWTYKLGQIDENTNIELIYEVGNNTYIKVIFALVIIASIGIIYYLYRKKSLKE</sequence>
<evidence type="ECO:0008006" key="3">
    <source>
        <dbReference type="Google" id="ProtNLM"/>
    </source>
</evidence>
<feature type="transmembrane region" description="Helical" evidence="1">
    <location>
        <begin position="216"/>
        <end position="236"/>
    </location>
</feature>
<accession>A0A2H4J8B5</accession>
<name>A0A2H4J8B5_9CAUD</name>
<keyword evidence="1" id="KW-1133">Transmembrane helix</keyword>
<protein>
    <recommendedName>
        <fullName evidence="3">DUF3153 domain-containing protein</fullName>
    </recommendedName>
</protein>
<keyword evidence="1" id="KW-0812">Transmembrane</keyword>
<keyword evidence="1" id="KW-0472">Membrane</keyword>
<evidence type="ECO:0000313" key="2">
    <source>
        <dbReference type="EMBL" id="ASN68321.1"/>
    </source>
</evidence>
<gene>
    <name evidence="2" type="ORF">10S11_59</name>
</gene>
<proteinExistence type="predicted"/>
<reference evidence="2" key="1">
    <citation type="submission" date="2017-06" db="EMBL/GenBank/DDBJ databases">
        <title>Novel phages from South African skin metaviromes.</title>
        <authorList>
            <person name="van Zyl L.J."/>
            <person name="Abrahams Y."/>
            <person name="Stander E.A."/>
            <person name="Kirby B.M."/>
            <person name="Clavaud C."/>
            <person name="Farcet C."/>
            <person name="Breton L."/>
            <person name="Trindade M.I."/>
        </authorList>
    </citation>
    <scope>NUCLEOTIDE SEQUENCE</scope>
</reference>